<evidence type="ECO:0000256" key="1">
    <source>
        <dbReference type="ARBA" id="ARBA00006787"/>
    </source>
</evidence>
<evidence type="ECO:0000256" key="4">
    <source>
        <dbReference type="ARBA" id="ARBA00023004"/>
    </source>
</evidence>
<sequence>MAPVCVRRFTGRCRKVPHDAPGGSVTTHTPPRFDPTRVPHLLGSFAPVTEEVDVAELEVTGEIPAALDGLYLRNGPNPRFTPIGSYMYPIDGDGMLHGVWLSEGRARYRNRFVRTPALEAEERAGRALWGGLESMIMPDAEQVGPALAGTFRDLPDINVVRHGGRMLALAESACPYRIGAGLETLGSEDFAGALPAGITAHPKIDPVTGEMVVFCYGLEPPYLTWSVIGRDGAVTRGPTTVEGVDEPMMIHDMALTGRYAVLVLAPAFFDLDAAMAGGSFLAWRPDRGTRVVLIPRDGGAPRWAADEAFWLWHTVNAHDDGPGADAPVVLDYVQWSRLTVGDAPGAAQDPVSGGLARARIDPAAGTMTRTLLDDARVEFPRIDDRLIGRRHRYTALATSTGRTDLLPGEYDAVRFHDARTGTARIWDAGDLSVGEPVFAPEPGTDSEERGYWLTFATDRTDGASWFLVVPAEDPASGPVARARIPVRVPLGLHGCWLPADGG</sequence>
<evidence type="ECO:0000256" key="2">
    <source>
        <dbReference type="ARBA" id="ARBA00022723"/>
    </source>
</evidence>
<dbReference type="Proteomes" id="UP001520654">
    <property type="component" value="Unassembled WGS sequence"/>
</dbReference>
<evidence type="ECO:0000256" key="3">
    <source>
        <dbReference type="ARBA" id="ARBA00023002"/>
    </source>
</evidence>
<comment type="cofactor">
    <cofactor evidence="5">
        <name>Fe(2+)</name>
        <dbReference type="ChEBI" id="CHEBI:29033"/>
    </cofactor>
    <text evidence="5">Binds 1 Fe(2+) ion per subunit.</text>
</comment>
<gene>
    <name evidence="6" type="ORF">K7B10_37210</name>
</gene>
<evidence type="ECO:0000313" key="7">
    <source>
        <dbReference type="Proteomes" id="UP001520654"/>
    </source>
</evidence>
<keyword evidence="4 5" id="KW-0408">Iron</keyword>
<keyword evidence="3 5" id="KW-0560">Oxidoreductase</keyword>
<keyword evidence="5" id="KW-0223">Dioxygenase</keyword>
<keyword evidence="2 5" id="KW-0479">Metal-binding</keyword>
<comment type="similarity">
    <text evidence="1 5">Belongs to the carotenoid oxygenase family.</text>
</comment>
<name>A0ABS8EGW2_9ACTN</name>
<comment type="caution">
    <text evidence="6">The sequence shown here is derived from an EMBL/GenBank/DDBJ whole genome shotgun (WGS) entry which is preliminary data.</text>
</comment>
<organism evidence="6 7">
    <name type="scientific">Streptomyces flavotricini</name>
    <dbReference type="NCBI Taxonomy" id="66888"/>
    <lineage>
        <taxon>Bacteria</taxon>
        <taxon>Bacillati</taxon>
        <taxon>Actinomycetota</taxon>
        <taxon>Actinomycetes</taxon>
        <taxon>Kitasatosporales</taxon>
        <taxon>Streptomycetaceae</taxon>
        <taxon>Streptomyces</taxon>
    </lineage>
</organism>
<dbReference type="EMBL" id="JAINUL010000001">
    <property type="protein sequence ID" value="MCC0100321.1"/>
    <property type="molecule type" value="Genomic_DNA"/>
</dbReference>
<dbReference type="PANTHER" id="PTHR10543:SF89">
    <property type="entry name" value="CAROTENOID 9,10(9',10')-CLEAVAGE DIOXYGENASE 1"/>
    <property type="match status" value="1"/>
</dbReference>
<evidence type="ECO:0000256" key="5">
    <source>
        <dbReference type="RuleBase" id="RU364048"/>
    </source>
</evidence>
<dbReference type="InterPro" id="IPR004294">
    <property type="entry name" value="Carotenoid_Oase"/>
</dbReference>
<dbReference type="EC" id="1.13.11.-" evidence="5"/>
<reference evidence="6 7" key="1">
    <citation type="submission" date="2021-08" db="EMBL/GenBank/DDBJ databases">
        <title>Genomic Architecture of Streptomyces flavotricini NGL1 and Streptomyces erythrochromogenes HMS4 With Differential Plant Beneficial attributes and laccase production capabilities.</title>
        <authorList>
            <person name="Salwan R."/>
            <person name="Kaur R."/>
            <person name="Sharma V."/>
        </authorList>
    </citation>
    <scope>NUCLEOTIDE SEQUENCE [LARGE SCALE GENOMIC DNA]</scope>
    <source>
        <strain evidence="6 7">NGL1</strain>
    </source>
</reference>
<proteinExistence type="inferred from homology"/>
<protein>
    <recommendedName>
        <fullName evidence="5">Dioxygenase</fullName>
        <ecNumber evidence="5">1.13.11.-</ecNumber>
    </recommendedName>
</protein>
<keyword evidence="7" id="KW-1185">Reference proteome</keyword>
<evidence type="ECO:0000313" key="6">
    <source>
        <dbReference type="EMBL" id="MCC0100321.1"/>
    </source>
</evidence>
<accession>A0ABS8EGW2</accession>
<dbReference type="Pfam" id="PF03055">
    <property type="entry name" value="RPE65"/>
    <property type="match status" value="1"/>
</dbReference>
<dbReference type="PANTHER" id="PTHR10543">
    <property type="entry name" value="BETA-CAROTENE DIOXYGENASE"/>
    <property type="match status" value="1"/>
</dbReference>